<sequence length="53" mass="5959">MSMVERRQGEYFLAVGLVNWRAICSRMNESLEACIGSISEDLRNFTNSSEASV</sequence>
<organism evidence="1">
    <name type="scientific">Lepeophtheirus salmonis</name>
    <name type="common">Salmon louse</name>
    <name type="synonym">Caligus salmonis</name>
    <dbReference type="NCBI Taxonomy" id="72036"/>
    <lineage>
        <taxon>Eukaryota</taxon>
        <taxon>Metazoa</taxon>
        <taxon>Ecdysozoa</taxon>
        <taxon>Arthropoda</taxon>
        <taxon>Crustacea</taxon>
        <taxon>Multicrustacea</taxon>
        <taxon>Hexanauplia</taxon>
        <taxon>Copepoda</taxon>
        <taxon>Siphonostomatoida</taxon>
        <taxon>Caligidae</taxon>
        <taxon>Lepeophtheirus</taxon>
    </lineage>
</organism>
<proteinExistence type="predicted"/>
<protein>
    <submittedName>
        <fullName evidence="1">Uncharacterized protein</fullName>
    </submittedName>
</protein>
<dbReference type="AlphaFoldDB" id="A0A0K2UX27"/>
<dbReference type="EMBL" id="HACA01025274">
    <property type="protein sequence ID" value="CDW42635.1"/>
    <property type="molecule type" value="Transcribed_RNA"/>
</dbReference>
<reference evidence="1" key="1">
    <citation type="submission" date="2014-05" db="EMBL/GenBank/DDBJ databases">
        <authorList>
            <person name="Chronopoulou M."/>
        </authorList>
    </citation>
    <scope>NUCLEOTIDE SEQUENCE</scope>
    <source>
        <tissue evidence="1">Whole organism</tissue>
    </source>
</reference>
<name>A0A0K2UX27_LEPSM</name>
<accession>A0A0K2UX27</accession>
<evidence type="ECO:0000313" key="1">
    <source>
        <dbReference type="EMBL" id="CDW42635.1"/>
    </source>
</evidence>